<reference evidence="2 3" key="1">
    <citation type="journal article" date="2024" name="Insects">
        <title>An Improved Chromosome-Level Genome Assembly of the Firefly Pyrocoelia pectoralis.</title>
        <authorList>
            <person name="Fu X."/>
            <person name="Meyer-Rochow V.B."/>
            <person name="Ballantyne L."/>
            <person name="Zhu X."/>
        </authorList>
    </citation>
    <scope>NUCLEOTIDE SEQUENCE [LARGE SCALE GENOMIC DNA]</scope>
    <source>
        <strain evidence="2">XCY_ONT2</strain>
    </source>
</reference>
<accession>A0AAN7VNI0</accession>
<dbReference type="AlphaFoldDB" id="A0AAN7VNI0"/>
<evidence type="ECO:0000256" key="1">
    <source>
        <dbReference type="SAM" id="MobiDB-lite"/>
    </source>
</evidence>
<dbReference type="Proteomes" id="UP001329430">
    <property type="component" value="Chromosome 2"/>
</dbReference>
<feature type="compositionally biased region" description="Basic residues" evidence="1">
    <location>
        <begin position="1"/>
        <end position="16"/>
    </location>
</feature>
<gene>
    <name evidence="2" type="ORF">RI129_003203</name>
</gene>
<keyword evidence="3" id="KW-1185">Reference proteome</keyword>
<protein>
    <submittedName>
        <fullName evidence="2">Uncharacterized protein</fullName>
    </submittedName>
</protein>
<comment type="caution">
    <text evidence="2">The sequence shown here is derived from an EMBL/GenBank/DDBJ whole genome shotgun (WGS) entry which is preliminary data.</text>
</comment>
<dbReference type="EMBL" id="JAVRBK010000002">
    <property type="protein sequence ID" value="KAK5648311.1"/>
    <property type="molecule type" value="Genomic_DNA"/>
</dbReference>
<sequence length="141" mass="16647">MQHHFQKKIKMSAKRKISQEQPKRFINSTTTNTSSTERRCSYNLPEDYDFVRFLENNHLRGIQPPQQHLPPMSYRSFRQRCVPWLGDVLMQNMNNVVILSNRVTQLTQELAEVTHHLHTVEAENRNIETVLRALGETNKTF</sequence>
<proteinExistence type="predicted"/>
<evidence type="ECO:0000313" key="3">
    <source>
        <dbReference type="Proteomes" id="UP001329430"/>
    </source>
</evidence>
<name>A0AAN7VNI0_9COLE</name>
<organism evidence="2 3">
    <name type="scientific">Pyrocoelia pectoralis</name>
    <dbReference type="NCBI Taxonomy" id="417401"/>
    <lineage>
        <taxon>Eukaryota</taxon>
        <taxon>Metazoa</taxon>
        <taxon>Ecdysozoa</taxon>
        <taxon>Arthropoda</taxon>
        <taxon>Hexapoda</taxon>
        <taxon>Insecta</taxon>
        <taxon>Pterygota</taxon>
        <taxon>Neoptera</taxon>
        <taxon>Endopterygota</taxon>
        <taxon>Coleoptera</taxon>
        <taxon>Polyphaga</taxon>
        <taxon>Elateriformia</taxon>
        <taxon>Elateroidea</taxon>
        <taxon>Lampyridae</taxon>
        <taxon>Lampyrinae</taxon>
        <taxon>Pyrocoelia</taxon>
    </lineage>
</organism>
<evidence type="ECO:0000313" key="2">
    <source>
        <dbReference type="EMBL" id="KAK5648311.1"/>
    </source>
</evidence>
<feature type="region of interest" description="Disordered" evidence="1">
    <location>
        <begin position="1"/>
        <end position="21"/>
    </location>
</feature>